<reference evidence="2" key="1">
    <citation type="submission" date="2021-02" db="EMBL/GenBank/DDBJ databases">
        <authorList>
            <person name="Dougan E. K."/>
            <person name="Rhodes N."/>
            <person name="Thang M."/>
            <person name="Chan C."/>
        </authorList>
    </citation>
    <scope>NUCLEOTIDE SEQUENCE</scope>
</reference>
<organism evidence="2 3">
    <name type="scientific">Symbiodinium necroappetens</name>
    <dbReference type="NCBI Taxonomy" id="1628268"/>
    <lineage>
        <taxon>Eukaryota</taxon>
        <taxon>Sar</taxon>
        <taxon>Alveolata</taxon>
        <taxon>Dinophyceae</taxon>
        <taxon>Suessiales</taxon>
        <taxon>Symbiodiniaceae</taxon>
        <taxon>Symbiodinium</taxon>
    </lineage>
</organism>
<feature type="transmembrane region" description="Helical" evidence="1">
    <location>
        <begin position="176"/>
        <end position="197"/>
    </location>
</feature>
<dbReference type="InterPro" id="IPR035965">
    <property type="entry name" value="PAS-like_dom_sf"/>
</dbReference>
<feature type="transmembrane region" description="Helical" evidence="1">
    <location>
        <begin position="128"/>
        <end position="147"/>
    </location>
</feature>
<keyword evidence="1" id="KW-0472">Membrane</keyword>
<protein>
    <submittedName>
        <fullName evidence="2">Uncharacterized protein</fullName>
    </submittedName>
</protein>
<gene>
    <name evidence="2" type="ORF">SNEC2469_LOCUS4238</name>
</gene>
<keyword evidence="3" id="KW-1185">Reference proteome</keyword>
<comment type="caution">
    <text evidence="2">The sequence shown here is derived from an EMBL/GenBank/DDBJ whole genome shotgun (WGS) entry which is preliminary data.</text>
</comment>
<dbReference type="AlphaFoldDB" id="A0A812LCJ6"/>
<evidence type="ECO:0000256" key="1">
    <source>
        <dbReference type="SAM" id="Phobius"/>
    </source>
</evidence>
<dbReference type="Proteomes" id="UP000601435">
    <property type="component" value="Unassembled WGS sequence"/>
</dbReference>
<evidence type="ECO:0000313" key="3">
    <source>
        <dbReference type="Proteomes" id="UP000601435"/>
    </source>
</evidence>
<name>A0A812LCJ6_9DINO</name>
<dbReference type="EMBL" id="CAJNJA010008715">
    <property type="protein sequence ID" value="CAE7239680.1"/>
    <property type="molecule type" value="Genomic_DNA"/>
</dbReference>
<feature type="transmembrane region" description="Helical" evidence="1">
    <location>
        <begin position="92"/>
        <end position="116"/>
    </location>
</feature>
<feature type="transmembrane region" description="Helical" evidence="1">
    <location>
        <begin position="12"/>
        <end position="35"/>
    </location>
</feature>
<sequence>MELFKAFQKVEGELIVCACVVLETLLVLKLFVLLLQNLYRSPCQGGERNPVMQEVWRGCKRGCNWVKTSLGHLAGPTSKPIAEAWDSLQRRLLLYFSRSILACGMYRIIAVQVWYFQGRSRRHPSVDLPLLGSFAVLLMVSTFPCFRTRIAMDLLFWLMQVLSIVSMLLAQPNDTIQVVVLTVVLRTVASLWVRSGWWALIAYLPNSIYVVYAAPMTLGSSLAASLGVALAIITLRHFMYKTVELCFDLRAKTTKLDAVSALMTGFCDCVVHLDRDLKLLEDSPRIAALLLCGASNCTRGASFLQLVCEDDRGRVRSLFADSFAAPVTHSLALNVRLVDSDGNQVKVEMMHIPFFDEQGEPCHLLCLRESDDITTASTVAPLQRDTVSATLVNFGGATEEAYVVFDATTFDILIASSDFEALFAKCTGHAANLEEMSVHDLSTDVGEPSLSRRIQLVVNSFYHNSSNNIDLGIFQFFGACKMQVRVELRHDAALATLVGTLHVTPTNPGLLLQPQVHVGRRKKARSYYASPRPMTAFPTRVIEL</sequence>
<proteinExistence type="predicted"/>
<evidence type="ECO:0000313" key="2">
    <source>
        <dbReference type="EMBL" id="CAE7239680.1"/>
    </source>
</evidence>
<feature type="transmembrane region" description="Helical" evidence="1">
    <location>
        <begin position="209"/>
        <end position="233"/>
    </location>
</feature>
<dbReference type="OrthoDB" id="438126at2759"/>
<dbReference type="SUPFAM" id="SSF55785">
    <property type="entry name" value="PYP-like sensor domain (PAS domain)"/>
    <property type="match status" value="1"/>
</dbReference>
<keyword evidence="1" id="KW-1133">Transmembrane helix</keyword>
<accession>A0A812LCJ6</accession>
<keyword evidence="1" id="KW-0812">Transmembrane</keyword>
<dbReference type="Gene3D" id="3.30.450.20">
    <property type="entry name" value="PAS domain"/>
    <property type="match status" value="1"/>
</dbReference>